<evidence type="ECO:0000256" key="2">
    <source>
        <dbReference type="SAM" id="Phobius"/>
    </source>
</evidence>
<reference evidence="3 4" key="1">
    <citation type="journal article" date="2018" name="Mol. Biol. Evol.">
        <title>Broad Genomic Sampling Reveals a Smut Pathogenic Ancestry of the Fungal Clade Ustilaginomycotina.</title>
        <authorList>
            <person name="Kijpornyongpan T."/>
            <person name="Mondo S.J."/>
            <person name="Barry K."/>
            <person name="Sandor L."/>
            <person name="Lee J."/>
            <person name="Lipzen A."/>
            <person name="Pangilinan J."/>
            <person name="LaButti K."/>
            <person name="Hainaut M."/>
            <person name="Henrissat B."/>
            <person name="Grigoriev I.V."/>
            <person name="Spatafora J.W."/>
            <person name="Aime M.C."/>
        </authorList>
    </citation>
    <scope>NUCLEOTIDE SEQUENCE [LARGE SCALE GENOMIC DNA]</scope>
    <source>
        <strain evidence="3 4">MCA 3645</strain>
    </source>
</reference>
<dbReference type="GO" id="GO:0006506">
    <property type="term" value="P:GPI anchor biosynthetic process"/>
    <property type="evidence" value="ECO:0007669"/>
    <property type="project" value="UniProtKB-UniPathway"/>
</dbReference>
<proteinExistence type="predicted"/>
<organism evidence="3 4">
    <name type="scientific">Testicularia cyperi</name>
    <dbReference type="NCBI Taxonomy" id="1882483"/>
    <lineage>
        <taxon>Eukaryota</taxon>
        <taxon>Fungi</taxon>
        <taxon>Dikarya</taxon>
        <taxon>Basidiomycota</taxon>
        <taxon>Ustilaginomycotina</taxon>
        <taxon>Ustilaginomycetes</taxon>
        <taxon>Ustilaginales</taxon>
        <taxon>Anthracoideaceae</taxon>
        <taxon>Testicularia</taxon>
    </lineage>
</organism>
<dbReference type="InterPro" id="IPR040039">
    <property type="entry name" value="PIGX"/>
</dbReference>
<evidence type="ECO:0000313" key="4">
    <source>
        <dbReference type="Proteomes" id="UP000246740"/>
    </source>
</evidence>
<gene>
    <name evidence="3" type="ORF">BCV70DRAFT_199607</name>
</gene>
<evidence type="ECO:0000313" key="3">
    <source>
        <dbReference type="EMBL" id="PWZ01259.1"/>
    </source>
</evidence>
<dbReference type="GO" id="GO:0016020">
    <property type="term" value="C:membrane"/>
    <property type="evidence" value="ECO:0007669"/>
    <property type="project" value="GOC"/>
</dbReference>
<feature type="region of interest" description="Disordered" evidence="1">
    <location>
        <begin position="1"/>
        <end position="20"/>
    </location>
</feature>
<keyword evidence="4" id="KW-1185">Reference proteome</keyword>
<dbReference type="PANTHER" id="PTHR28650">
    <property type="entry name" value="PHOSPHATIDYLINOSITOL-GLYCAN BIOSYNTHESIS CLASS X PROTEIN"/>
    <property type="match status" value="1"/>
</dbReference>
<name>A0A317XV58_9BASI</name>
<keyword evidence="2" id="KW-0472">Membrane</keyword>
<keyword evidence="2" id="KW-1133">Transmembrane helix</keyword>
<dbReference type="AlphaFoldDB" id="A0A317XV58"/>
<dbReference type="PANTHER" id="PTHR28650:SF1">
    <property type="entry name" value="PHOSPHATIDYLINOSITOL-GLYCAN BIOSYNTHESIS CLASS X PROTEIN"/>
    <property type="match status" value="1"/>
</dbReference>
<evidence type="ECO:0000256" key="1">
    <source>
        <dbReference type="SAM" id="MobiDB-lite"/>
    </source>
</evidence>
<dbReference type="EMBL" id="KZ819191">
    <property type="protein sequence ID" value="PWZ01259.1"/>
    <property type="molecule type" value="Genomic_DNA"/>
</dbReference>
<accession>A0A317XV58</accession>
<dbReference type="OrthoDB" id="3350194at2759"/>
<dbReference type="InParanoid" id="A0A317XV58"/>
<sequence>MSTSARASSSSSSSSSATDAGLSASVVDASTLHPSLSLVLPSWTSMTRSSRKSECKPHVLVHLPSSLFYDPFARTTVVASSASSPPSSSSTARTRYIATPLTQHTELEKPVGWSSHPSFRASLKGSRRQWWERHESTSSLDSLPEHLAKRLPKDVHVDQNAVNNFEAELQNALQDALRVAALEHNAANTGYSSHSSTASPPPPKESFHEYSSILLEVLPPSSSEVASQPIRLKLPLHARYLRPTPAASASPSSLWTGTRLLLDQILPGSLSNAGLALQRLLASRTDNTDAPSGVGVSQSQSRIKQNDLQSTGSRALVQLDTPSLFVSCSSTTNANANEGDHLPLLNGFHYTDLKSLFPPSHAHSLPLLPAHLDSQSSVLVPSYSANTIPALTLSLPTSSQALLPAVQFYTLSTVVLALCFVLLNLRANVRALDKIERH</sequence>
<dbReference type="UniPathway" id="UPA00196"/>
<feature type="region of interest" description="Disordered" evidence="1">
    <location>
        <begin position="286"/>
        <end position="310"/>
    </location>
</feature>
<dbReference type="Proteomes" id="UP000246740">
    <property type="component" value="Unassembled WGS sequence"/>
</dbReference>
<feature type="transmembrane region" description="Helical" evidence="2">
    <location>
        <begin position="406"/>
        <end position="425"/>
    </location>
</feature>
<protein>
    <submittedName>
        <fullName evidence="3">Uncharacterized protein</fullName>
    </submittedName>
</protein>
<keyword evidence="2" id="KW-0812">Transmembrane</keyword>